<protein>
    <submittedName>
        <fullName evidence="2">Uncharacterized protein</fullName>
    </submittedName>
</protein>
<reference evidence="2 3" key="1">
    <citation type="submission" date="2018-12" db="EMBL/GenBank/DDBJ databases">
        <authorList>
            <consortium name="Pathogen Informatics"/>
        </authorList>
    </citation>
    <scope>NUCLEOTIDE SEQUENCE [LARGE SCALE GENOMIC DNA]</scope>
    <source>
        <strain evidence="2 3">NCTC10741</strain>
    </source>
</reference>
<reference evidence="1 4" key="2">
    <citation type="submission" date="2021-04" db="EMBL/GenBank/DDBJ databases">
        <title>Whole genome sequence analysis of a thiophenic sulfur metabolizing bacteria.</title>
        <authorList>
            <person name="Akhtar N."/>
            <person name="Akram J."/>
            <person name="Aslam A."/>
        </authorList>
    </citation>
    <scope>NUCLEOTIDE SEQUENCE [LARGE SCALE GENOMIC DNA]</scope>
    <source>
        <strain evidence="1 4">3OW</strain>
    </source>
</reference>
<evidence type="ECO:0000313" key="2">
    <source>
        <dbReference type="EMBL" id="VDR38432.1"/>
    </source>
</evidence>
<keyword evidence="4" id="KW-1185">Reference proteome</keyword>
<dbReference type="RefSeq" id="WP_212555027.1">
    <property type="nucleotide sequence ID" value="NZ_JAGXOE010000084.1"/>
</dbReference>
<gene>
    <name evidence="1" type="ORF">KFZ73_21590</name>
    <name evidence="2" type="ORF">NCTC10741_01552</name>
</gene>
<dbReference type="Proteomes" id="UP000271626">
    <property type="component" value="Chromosome"/>
</dbReference>
<sequence>MAELTVNDRFFDLDVRETIRMPFHEPRLVQHGRTIPTFFTECGPAGGCMTRGTCP</sequence>
<evidence type="ECO:0000313" key="1">
    <source>
        <dbReference type="EMBL" id="MBS4103826.1"/>
    </source>
</evidence>
<proteinExistence type="predicted"/>
<dbReference type="EMBL" id="LR131273">
    <property type="protein sequence ID" value="VDR38432.1"/>
    <property type="molecule type" value="Genomic_DNA"/>
</dbReference>
<dbReference type="AlphaFoldDB" id="A0A3P8LDV5"/>
<organism evidence="2 3">
    <name type="scientific">Tsukamurella paurometabola</name>
    <name type="common">Corynebacterium paurometabolum</name>
    <dbReference type="NCBI Taxonomy" id="2061"/>
    <lineage>
        <taxon>Bacteria</taxon>
        <taxon>Bacillati</taxon>
        <taxon>Actinomycetota</taxon>
        <taxon>Actinomycetes</taxon>
        <taxon>Mycobacteriales</taxon>
        <taxon>Tsukamurellaceae</taxon>
        <taxon>Tsukamurella</taxon>
    </lineage>
</organism>
<evidence type="ECO:0000313" key="3">
    <source>
        <dbReference type="Proteomes" id="UP000271626"/>
    </source>
</evidence>
<name>A0A3P8LDV5_TSUPA</name>
<evidence type="ECO:0000313" key="4">
    <source>
        <dbReference type="Proteomes" id="UP000676853"/>
    </source>
</evidence>
<accession>A0A3P8LDV5</accession>
<dbReference type="Proteomes" id="UP000676853">
    <property type="component" value="Unassembled WGS sequence"/>
</dbReference>
<dbReference type="EMBL" id="JAGXOE010000084">
    <property type="protein sequence ID" value="MBS4103826.1"/>
    <property type="molecule type" value="Genomic_DNA"/>
</dbReference>